<feature type="compositionally biased region" description="Acidic residues" evidence="6">
    <location>
        <begin position="882"/>
        <end position="892"/>
    </location>
</feature>
<dbReference type="OrthoDB" id="10262720at2759"/>
<accession>A0A1L0B3U2</accession>
<comment type="subcellular location">
    <subcellularLocation>
        <location evidence="1">Endoplasmic reticulum lumen</location>
    </subcellularLocation>
</comment>
<protein>
    <recommendedName>
        <fullName evidence="10">Heat shock protein 70 LHS1</fullName>
    </recommendedName>
</protein>
<feature type="signal peptide" evidence="7">
    <location>
        <begin position="1"/>
        <end position="28"/>
    </location>
</feature>
<dbReference type="InterPro" id="IPR013126">
    <property type="entry name" value="Hsp_70_fam"/>
</dbReference>
<evidence type="ECO:0000256" key="1">
    <source>
        <dbReference type="ARBA" id="ARBA00004319"/>
    </source>
</evidence>
<dbReference type="GO" id="GO:0034663">
    <property type="term" value="C:endoplasmic reticulum chaperone complex"/>
    <property type="evidence" value="ECO:0007669"/>
    <property type="project" value="TreeGrafter"/>
</dbReference>
<dbReference type="SUPFAM" id="SSF53067">
    <property type="entry name" value="Actin-like ATPase domain"/>
    <property type="match status" value="2"/>
</dbReference>
<dbReference type="InterPro" id="IPR029048">
    <property type="entry name" value="HSP70_C_sf"/>
</dbReference>
<dbReference type="InterPro" id="IPR018181">
    <property type="entry name" value="Heat_shock_70_CS"/>
</dbReference>
<dbReference type="Proteomes" id="UP000183365">
    <property type="component" value="Unassembled WGS sequence"/>
</dbReference>
<dbReference type="InterPro" id="IPR043129">
    <property type="entry name" value="ATPase_NBD"/>
</dbReference>
<dbReference type="GO" id="GO:0005788">
    <property type="term" value="C:endoplasmic reticulum lumen"/>
    <property type="evidence" value="ECO:0007669"/>
    <property type="project" value="UniProtKB-SubCell"/>
</dbReference>
<dbReference type="Pfam" id="PF00012">
    <property type="entry name" value="HSP70"/>
    <property type="match status" value="1"/>
</dbReference>
<dbReference type="Gene3D" id="3.90.640.10">
    <property type="entry name" value="Actin, Chain A, domain 4"/>
    <property type="match status" value="1"/>
</dbReference>
<dbReference type="EMBL" id="FQNF01000051">
    <property type="protein sequence ID" value="SGZ40468.1"/>
    <property type="molecule type" value="Genomic_DNA"/>
</dbReference>
<evidence type="ECO:0000256" key="6">
    <source>
        <dbReference type="SAM" id="MobiDB-lite"/>
    </source>
</evidence>
<feature type="compositionally biased region" description="Basic and acidic residues" evidence="6">
    <location>
        <begin position="852"/>
        <end position="881"/>
    </location>
</feature>
<dbReference type="GO" id="GO:0140662">
    <property type="term" value="F:ATP-dependent protein folding chaperone"/>
    <property type="evidence" value="ECO:0007669"/>
    <property type="project" value="InterPro"/>
</dbReference>
<evidence type="ECO:0008006" key="10">
    <source>
        <dbReference type="Google" id="ProtNLM"/>
    </source>
</evidence>
<dbReference type="PANTHER" id="PTHR45639:SF3">
    <property type="entry name" value="HYPOXIA UP-REGULATED PROTEIN 1"/>
    <property type="match status" value="1"/>
</dbReference>
<evidence type="ECO:0000313" key="8">
    <source>
        <dbReference type="EMBL" id="SGZ40468.1"/>
    </source>
</evidence>
<evidence type="ECO:0000256" key="4">
    <source>
        <dbReference type="ARBA" id="ARBA00022840"/>
    </source>
</evidence>
<keyword evidence="9" id="KW-1185">Reference proteome</keyword>
<evidence type="ECO:0000256" key="2">
    <source>
        <dbReference type="ARBA" id="ARBA00022729"/>
    </source>
</evidence>
<dbReference type="AlphaFoldDB" id="A0A1L0B3U2"/>
<dbReference type="GO" id="GO:0005524">
    <property type="term" value="F:ATP binding"/>
    <property type="evidence" value="ECO:0007669"/>
    <property type="project" value="UniProtKB-KW"/>
</dbReference>
<dbReference type="Gene3D" id="1.20.1270.10">
    <property type="match status" value="1"/>
</dbReference>
<keyword evidence="4" id="KW-0067">ATP-binding</keyword>
<evidence type="ECO:0000256" key="3">
    <source>
        <dbReference type="ARBA" id="ARBA00022741"/>
    </source>
</evidence>
<reference evidence="9" key="1">
    <citation type="submission" date="2016-11" db="EMBL/GenBank/DDBJ databases">
        <authorList>
            <person name="Guldener U."/>
        </authorList>
    </citation>
    <scope>NUCLEOTIDE SEQUENCE [LARGE SCALE GENOMIC DNA]</scope>
</reference>
<gene>
    <name evidence="8" type="ORF">HGUI_02668</name>
</gene>
<keyword evidence="5" id="KW-0143">Chaperone</keyword>
<evidence type="ECO:0000313" key="9">
    <source>
        <dbReference type="Proteomes" id="UP000183365"/>
    </source>
</evidence>
<dbReference type="PANTHER" id="PTHR45639">
    <property type="entry name" value="HSC70CB, ISOFORM G-RELATED"/>
    <property type="match status" value="1"/>
</dbReference>
<evidence type="ECO:0000256" key="5">
    <source>
        <dbReference type="ARBA" id="ARBA00023186"/>
    </source>
</evidence>
<feature type="chain" id="PRO_5012272972" description="Heat shock protein 70 LHS1" evidence="7">
    <location>
        <begin position="29"/>
        <end position="892"/>
    </location>
</feature>
<evidence type="ECO:0000256" key="7">
    <source>
        <dbReference type="SAM" id="SignalP"/>
    </source>
</evidence>
<dbReference type="GO" id="GO:0030968">
    <property type="term" value="P:endoplasmic reticulum unfolded protein response"/>
    <property type="evidence" value="ECO:0007669"/>
    <property type="project" value="TreeGrafter"/>
</dbReference>
<proteinExistence type="predicted"/>
<dbReference type="PROSITE" id="PS01036">
    <property type="entry name" value="HSP70_3"/>
    <property type="match status" value="1"/>
</dbReference>
<sequence length="892" mass="102722">MKIAPFGLKSKITLVFTLLFCFFQVCSSTILAIDYGTGFSKNSIIGPRTPLDVVLSQDSKRKDVSGIMIRPHVKDDIERGYGSNLLNFQLRFPHYVNIGLKRLLTDVSTYQSINPGVIIEDEDIIIKGKDFEVKYTFQELMAMDFNHIIHNANQQFGADKNKVAISGVNLGIDDLVLSVPRYFNQSQRMKLNDIVEISDFKQNLGFVDDNLATGISYIAKNHVKLENDTEDHFIVYDLGQGSLKVSLLTTLKNSSAILNKDEIVALNLELNGYGFNDHLGGDVFTLELRDLMMNKFLDKNTKYKKSTLLNNAKFLNKLTQSAEKCKLVLSANNEYKIFIESLIDDVDFKTSITRQEFENLIMSKYTEALIKPLDDALKSTTLFNRTDISLQNISSIILTGGSTRVPFVQQALVDYLGDDYYTLLSKSVNSDESVSSGLAIRGVKLENTFKFKQNINIIDKAINNYTVVENQSDFNLPIFAFGDVINDNKKVNFSLSEGQQNFSISLHENDQALKNYKIMFGNLKKCKTIDSNSSLELSFSINKSGIFSINKAHMICNQTSERVYDVEIDKYFIEPPMTGAELKKSQRVIKQLNEKDQQKVIIAEAMNLFESKLYESRSLLEGYESNTDIPKDLIEQLEAKINEHLEWLDYESDGCTLKEIEDKHMDISDKIRHINHYELSLKTPLDLSEFNGMVEALNSWLDDQDNVFEEQLNAVHERSEKFASLNITGTAWETFMNTPLTTRLITQNSTYYKMKSEIRDEFLPKLLNLLKDFENMDRIEKFNIKLEYMDLIENLEEMNRFLSDLFKYRLRYLDTVIVKKERQLLREYEKAKMEKVKELGLKDKNGNSVEDMMEKAHKRAEERERLEEEEFMKNTDGYDKENTEEEIELDEL</sequence>
<organism evidence="8 9">
    <name type="scientific">Hanseniaspora guilliermondii</name>
    <dbReference type="NCBI Taxonomy" id="56406"/>
    <lineage>
        <taxon>Eukaryota</taxon>
        <taxon>Fungi</taxon>
        <taxon>Dikarya</taxon>
        <taxon>Ascomycota</taxon>
        <taxon>Saccharomycotina</taxon>
        <taxon>Saccharomycetes</taxon>
        <taxon>Saccharomycodales</taxon>
        <taxon>Saccharomycodaceae</taxon>
        <taxon>Hanseniaspora</taxon>
    </lineage>
</organism>
<keyword evidence="2 7" id="KW-0732">Signal</keyword>
<dbReference type="PRINTS" id="PR00301">
    <property type="entry name" value="HEATSHOCK70"/>
</dbReference>
<dbReference type="VEuPathDB" id="FungiDB:HGUI_02668"/>
<dbReference type="Gene3D" id="3.30.420.40">
    <property type="match status" value="2"/>
</dbReference>
<name>A0A1L0B3U2_9ASCO</name>
<dbReference type="Gene3D" id="3.30.30.30">
    <property type="match status" value="1"/>
</dbReference>
<feature type="region of interest" description="Disordered" evidence="6">
    <location>
        <begin position="844"/>
        <end position="892"/>
    </location>
</feature>
<keyword evidence="3" id="KW-0547">Nucleotide-binding</keyword>